<gene>
    <name evidence="2" type="ORF">KASA_0O00286G</name>
</gene>
<evidence type="ECO:0000256" key="1">
    <source>
        <dbReference type="SAM" id="Phobius"/>
    </source>
</evidence>
<evidence type="ECO:0000313" key="2">
    <source>
        <dbReference type="EMBL" id="SMN19495.1"/>
    </source>
</evidence>
<proteinExistence type="predicted"/>
<accession>A0A1X7R1G0</accession>
<sequence>MPPNVKHELEFKERVPELEFLNRSPLVQILEFPEDFATGRNNNDNNGSTEHRRAAIDIFNFHSHLTDTVGDNDLDRHSSQNKGDLSEFIDLFTNVPKKTINLLFMGILIALEIDNPTVVADRFNSPHSSFIDEKTTEKLWNSTMVSILFVTAIAGGIISGCAYRRYIRHIKNIDSLITVIWVLRISSLGLFIQHLNPNNPIHTMVGKFICTFAYGVRTSHLFLKSLTDDPCMENLLLTLMININMIHCIKWGSKICNMFPSNSRSTKERPFSQNQDMILLKQLYFMIHFYILHLTRNLDSSNSVKIDLYPNILSYGGSIINDLVARCYFFLKTSRFTQLRSRNIRSECSTVLNSTEK</sequence>
<dbReference type="Proteomes" id="UP000196158">
    <property type="component" value="Unassembled WGS sequence"/>
</dbReference>
<dbReference type="AlphaFoldDB" id="A0A1X7R1G0"/>
<reference evidence="2 3" key="1">
    <citation type="submission" date="2017-04" db="EMBL/GenBank/DDBJ databases">
        <authorList>
            <person name="Afonso C.L."/>
            <person name="Miller P.J."/>
            <person name="Scott M.A."/>
            <person name="Spackman E."/>
            <person name="Goraichik I."/>
            <person name="Dimitrov K.M."/>
            <person name="Suarez D.L."/>
            <person name="Swayne D.E."/>
        </authorList>
    </citation>
    <scope>NUCLEOTIDE SEQUENCE [LARGE SCALE GENOMIC DNA]</scope>
</reference>
<organism evidence="2 3">
    <name type="scientific">Maudiozyma saulgeensis</name>
    <dbReference type="NCBI Taxonomy" id="1789683"/>
    <lineage>
        <taxon>Eukaryota</taxon>
        <taxon>Fungi</taxon>
        <taxon>Dikarya</taxon>
        <taxon>Ascomycota</taxon>
        <taxon>Saccharomycotina</taxon>
        <taxon>Saccharomycetes</taxon>
        <taxon>Saccharomycetales</taxon>
        <taxon>Saccharomycetaceae</taxon>
        <taxon>Maudiozyma</taxon>
    </lineage>
</organism>
<keyword evidence="1" id="KW-0472">Membrane</keyword>
<keyword evidence="1" id="KW-0812">Transmembrane</keyword>
<evidence type="ECO:0000313" key="3">
    <source>
        <dbReference type="Proteomes" id="UP000196158"/>
    </source>
</evidence>
<protein>
    <submittedName>
        <fullName evidence="2">Uncharacterized protein</fullName>
    </submittedName>
</protein>
<feature type="transmembrane region" description="Helical" evidence="1">
    <location>
        <begin position="139"/>
        <end position="163"/>
    </location>
</feature>
<keyword evidence="3" id="KW-1185">Reference proteome</keyword>
<name>A0A1X7R1G0_9SACH</name>
<dbReference type="OrthoDB" id="10563041at2759"/>
<keyword evidence="1" id="KW-1133">Transmembrane helix</keyword>
<dbReference type="EMBL" id="FXLY01000004">
    <property type="protein sequence ID" value="SMN19495.1"/>
    <property type="molecule type" value="Genomic_DNA"/>
</dbReference>